<keyword evidence="2" id="KW-1185">Reference proteome</keyword>
<dbReference type="Pfam" id="PF14035">
    <property type="entry name" value="YlzJ"/>
    <property type="match status" value="1"/>
</dbReference>
<dbReference type="EMBL" id="PGUY01000003">
    <property type="protein sequence ID" value="PLT31603.1"/>
    <property type="molecule type" value="Genomic_DNA"/>
</dbReference>
<accession>A0A2N5MB85</accession>
<reference evidence="1 2" key="1">
    <citation type="submission" date="2017-11" db="EMBL/GenBank/DDBJ databases">
        <title>Comparitive Functional Genomics of Dry Heat Resistant strains isolated from the Viking Spacecraft.</title>
        <authorList>
            <person name="Seuylemezian A."/>
            <person name="Cooper K."/>
            <person name="Vaishampayan P."/>
        </authorList>
    </citation>
    <scope>NUCLEOTIDE SEQUENCE [LARGE SCALE GENOMIC DNA]</scope>
    <source>
        <strain evidence="1 2">V1-29</strain>
    </source>
</reference>
<gene>
    <name evidence="1" type="ORF">CUU66_01745</name>
</gene>
<dbReference type="RefSeq" id="WP_101639963.1">
    <property type="nucleotide sequence ID" value="NZ_PGUY01000003.1"/>
</dbReference>
<sequence length="76" mass="8780">MIIYTPMPHELIFENEAKEQLPVMEIDYMGIPVQVQLQSAFSCRVERIISTNPDDYLDPRIQPGAVLHYSPSEFAR</sequence>
<proteinExistence type="predicted"/>
<name>A0A2N5MB85_9BACI</name>
<dbReference type="InterPro" id="IPR025619">
    <property type="entry name" value="YlzJ"/>
</dbReference>
<protein>
    <submittedName>
        <fullName evidence="1">Ribonuclease</fullName>
    </submittedName>
</protein>
<evidence type="ECO:0000313" key="2">
    <source>
        <dbReference type="Proteomes" id="UP000234748"/>
    </source>
</evidence>
<evidence type="ECO:0000313" key="1">
    <source>
        <dbReference type="EMBL" id="PLT31603.1"/>
    </source>
</evidence>
<dbReference type="AlphaFoldDB" id="A0A2N5MB85"/>
<comment type="caution">
    <text evidence="1">The sequence shown here is derived from an EMBL/GenBank/DDBJ whole genome shotgun (WGS) entry which is preliminary data.</text>
</comment>
<dbReference type="Proteomes" id="UP000234748">
    <property type="component" value="Unassembled WGS sequence"/>
</dbReference>
<dbReference type="OrthoDB" id="1683573at2"/>
<organism evidence="1 2">
    <name type="scientific">Peribacillus deserti</name>
    <dbReference type="NCBI Taxonomy" id="673318"/>
    <lineage>
        <taxon>Bacteria</taxon>
        <taxon>Bacillati</taxon>
        <taxon>Bacillota</taxon>
        <taxon>Bacilli</taxon>
        <taxon>Bacillales</taxon>
        <taxon>Bacillaceae</taxon>
        <taxon>Peribacillus</taxon>
    </lineage>
</organism>